<dbReference type="HOGENOM" id="CLU_1666320_0_0_9"/>
<keyword evidence="1" id="KW-1133">Transmembrane helix</keyword>
<organism evidence="2 3">
    <name type="scientific">Clostridium cellulovorans (strain ATCC 35296 / DSM 3052 / OCM 3 / 743B)</name>
    <dbReference type="NCBI Taxonomy" id="573061"/>
    <lineage>
        <taxon>Bacteria</taxon>
        <taxon>Bacillati</taxon>
        <taxon>Bacillota</taxon>
        <taxon>Clostridia</taxon>
        <taxon>Eubacteriales</taxon>
        <taxon>Clostridiaceae</taxon>
        <taxon>Clostridium</taxon>
    </lineage>
</organism>
<sequence>MYNEMVTHKKLPMVIIWIVLLLSLIVAKEIIASYSSMESTIRIVLEVFLLIIGSVGTCYQIRVCKIKYRYSVIANELIVKKIIGRKKKVQEIVKLEDIVFLGKANECRSLTNKFCHKYICLSCSNEKYCCIYNSGKKIKKFFFQPSGAFVEKLNHCVYLNCTTKTV</sequence>
<dbReference type="OrthoDB" id="1953575at2"/>
<dbReference type="eggNOG" id="ENOG5033I23">
    <property type="taxonomic scope" value="Bacteria"/>
</dbReference>
<protein>
    <submittedName>
        <fullName evidence="2">Uncharacterized protein</fullName>
    </submittedName>
</protein>
<dbReference type="STRING" id="573061.Clocel_0095"/>
<reference evidence="2 3" key="1">
    <citation type="submission" date="2010-08" db="EMBL/GenBank/DDBJ databases">
        <title>Complete sequence of Clostridium cellulovorans 743B.</title>
        <authorList>
            <consortium name="US DOE Joint Genome Institute"/>
            <person name="Lucas S."/>
            <person name="Copeland A."/>
            <person name="Lapidus A."/>
            <person name="Cheng J.-F."/>
            <person name="Bruce D."/>
            <person name="Goodwin L."/>
            <person name="Pitluck S."/>
            <person name="Chertkov O."/>
            <person name="Detter J.C."/>
            <person name="Han C."/>
            <person name="Tapia R."/>
            <person name="Land M."/>
            <person name="Hauser L."/>
            <person name="Chang Y.-J."/>
            <person name="Jeffries C."/>
            <person name="Kyrpides N."/>
            <person name="Ivanova N."/>
            <person name="Mikhailova N."/>
            <person name="Hemme C.L."/>
            <person name="Woyke T."/>
        </authorList>
    </citation>
    <scope>NUCLEOTIDE SEQUENCE [LARGE SCALE GENOMIC DNA]</scope>
    <source>
        <strain evidence="3">ATCC 35296 / DSM 3052 / OCM 3 / 743B</strain>
    </source>
</reference>
<dbReference type="RefSeq" id="WP_010075339.1">
    <property type="nucleotide sequence ID" value="NC_014393.1"/>
</dbReference>
<dbReference type="EMBL" id="CP002160">
    <property type="protein sequence ID" value="ADL49884.1"/>
    <property type="molecule type" value="Genomic_DNA"/>
</dbReference>
<dbReference type="Proteomes" id="UP000002730">
    <property type="component" value="Chromosome"/>
</dbReference>
<evidence type="ECO:0000313" key="2">
    <source>
        <dbReference type="EMBL" id="ADL49884.1"/>
    </source>
</evidence>
<dbReference type="KEGG" id="ccb:Clocel_0095"/>
<feature type="transmembrane region" description="Helical" evidence="1">
    <location>
        <begin position="43"/>
        <end position="61"/>
    </location>
</feature>
<evidence type="ECO:0000256" key="1">
    <source>
        <dbReference type="SAM" id="Phobius"/>
    </source>
</evidence>
<keyword evidence="1" id="KW-0472">Membrane</keyword>
<name>D9SNL3_CLOC7</name>
<keyword evidence="1" id="KW-0812">Transmembrane</keyword>
<proteinExistence type="predicted"/>
<keyword evidence="3" id="KW-1185">Reference proteome</keyword>
<gene>
    <name evidence="2" type="ordered locus">Clocel_0095</name>
</gene>
<accession>D9SNL3</accession>
<evidence type="ECO:0000313" key="3">
    <source>
        <dbReference type="Proteomes" id="UP000002730"/>
    </source>
</evidence>
<dbReference type="AlphaFoldDB" id="D9SNL3"/>